<reference evidence="2 3" key="1">
    <citation type="submission" date="2016-10" db="EMBL/GenBank/DDBJ databases">
        <authorList>
            <person name="Varghese N."/>
            <person name="Submissions S."/>
        </authorList>
    </citation>
    <scope>NUCLEOTIDE SEQUENCE [LARGE SCALE GENOMIC DNA]</scope>
    <source>
        <strain evidence="2 3">CIP 109853</strain>
    </source>
</reference>
<feature type="transmembrane region" description="Helical" evidence="1">
    <location>
        <begin position="358"/>
        <end position="382"/>
    </location>
</feature>
<feature type="transmembrane region" description="Helical" evidence="1">
    <location>
        <begin position="413"/>
        <end position="434"/>
    </location>
</feature>
<dbReference type="RefSeq" id="WP_069516270.1">
    <property type="nucleotide sequence ID" value="NZ_FOFP01000003.1"/>
</dbReference>
<organism evidence="2 3">
    <name type="scientific">Pseudomonas cuatrocienegasensis</name>
    <dbReference type="NCBI Taxonomy" id="543360"/>
    <lineage>
        <taxon>Bacteria</taxon>
        <taxon>Pseudomonadati</taxon>
        <taxon>Pseudomonadota</taxon>
        <taxon>Gammaproteobacteria</taxon>
        <taxon>Pseudomonadales</taxon>
        <taxon>Pseudomonadaceae</taxon>
        <taxon>Pseudomonas</taxon>
    </lineage>
</organism>
<feature type="transmembrane region" description="Helical" evidence="1">
    <location>
        <begin position="16"/>
        <end position="33"/>
    </location>
</feature>
<evidence type="ECO:0000313" key="2">
    <source>
        <dbReference type="EMBL" id="SEQ02523.1"/>
    </source>
</evidence>
<evidence type="ECO:0000256" key="1">
    <source>
        <dbReference type="SAM" id="Phobius"/>
    </source>
</evidence>
<accession>A0ABY1B5W8</accession>
<sequence length="446" mass="49571">MIAMHWRSLWPESQRLLFALAICSTLTILSVYFGPKVRGNSMQNVQTLAWLLAGLQWGLLVSARPFQLAWHMLGLRMPGAIRVVSLGVVANLGLCLLAISSLAALSEYANVSRLGAGLLLGWSLALLILVLPAHHITAAIVPVLLLAGTYWQAWWPQTTAEYGVPALVILTLAAALWFYVCKRRWPILALAVEMPLRLTVQDEDVALFRKANAPDLSAGLSPVQRLREVLAPELKGIIQEASWPNRLLGALFVCSGIGFLLWLEPNRGTRFVIAYGIVAACLMLVSQPARYLLAERNRTSQSLVAELCLLPGLPSDRRWLLGLCLQILRGMSERLVFLGLFISLIGWNYGFPTAWLQWVWLYLLVILSLGLAQALQIGLLGYTLGRWRLFEFVMMIVAIASSAWLLSKDESTSLLLWSWLVLLALSLAFCVRLFQGLQRRGAPYFS</sequence>
<proteinExistence type="predicted"/>
<dbReference type="EMBL" id="FOFP01000003">
    <property type="protein sequence ID" value="SEQ02523.1"/>
    <property type="molecule type" value="Genomic_DNA"/>
</dbReference>
<keyword evidence="3" id="KW-1185">Reference proteome</keyword>
<feature type="transmembrane region" description="Helical" evidence="1">
    <location>
        <begin position="389"/>
        <end position="407"/>
    </location>
</feature>
<comment type="caution">
    <text evidence="2">The sequence shown here is derived from an EMBL/GenBank/DDBJ whole genome shotgun (WGS) entry which is preliminary data.</text>
</comment>
<evidence type="ECO:0000313" key="3">
    <source>
        <dbReference type="Proteomes" id="UP000198512"/>
    </source>
</evidence>
<keyword evidence="1" id="KW-0812">Transmembrane</keyword>
<name>A0ABY1B5W8_9PSED</name>
<protein>
    <recommendedName>
        <fullName evidence="4">ABC transporter permease</fullName>
    </recommendedName>
</protein>
<feature type="transmembrane region" description="Helical" evidence="1">
    <location>
        <begin position="45"/>
        <end position="63"/>
    </location>
</feature>
<feature type="transmembrane region" description="Helical" evidence="1">
    <location>
        <begin position="335"/>
        <end position="352"/>
    </location>
</feature>
<dbReference type="Proteomes" id="UP000198512">
    <property type="component" value="Unassembled WGS sequence"/>
</dbReference>
<feature type="transmembrane region" description="Helical" evidence="1">
    <location>
        <begin position="162"/>
        <end position="180"/>
    </location>
</feature>
<feature type="transmembrane region" description="Helical" evidence="1">
    <location>
        <begin position="271"/>
        <end position="293"/>
    </location>
</feature>
<gene>
    <name evidence="2" type="ORF">SAMN05216600_10319</name>
</gene>
<keyword evidence="1" id="KW-0472">Membrane</keyword>
<keyword evidence="1" id="KW-1133">Transmembrane helix</keyword>
<feature type="transmembrane region" description="Helical" evidence="1">
    <location>
        <begin position="111"/>
        <end position="131"/>
    </location>
</feature>
<feature type="transmembrane region" description="Helical" evidence="1">
    <location>
        <begin position="83"/>
        <end position="105"/>
    </location>
</feature>
<feature type="transmembrane region" description="Helical" evidence="1">
    <location>
        <begin position="247"/>
        <end position="265"/>
    </location>
</feature>
<evidence type="ECO:0008006" key="4">
    <source>
        <dbReference type="Google" id="ProtNLM"/>
    </source>
</evidence>